<dbReference type="PANTHER" id="PTHR43151:SF1">
    <property type="entry name" value="SSR2333 PROTEIN"/>
    <property type="match status" value="1"/>
</dbReference>
<dbReference type="EMBL" id="JABBGK010000001">
    <property type="protein sequence ID" value="NML74350.1"/>
    <property type="molecule type" value="Genomic_DNA"/>
</dbReference>
<evidence type="ECO:0000313" key="4">
    <source>
        <dbReference type="Proteomes" id="UP000541470"/>
    </source>
</evidence>
<dbReference type="SUPFAM" id="SSF50037">
    <property type="entry name" value="C-terminal domain of transcriptional repressors"/>
    <property type="match status" value="1"/>
</dbReference>
<dbReference type="SMART" id="SM00899">
    <property type="entry name" value="FeoA"/>
    <property type="match status" value="1"/>
</dbReference>
<dbReference type="PANTHER" id="PTHR43151">
    <property type="entry name" value="FEOA FAMILY PROTEIN"/>
    <property type="match status" value="1"/>
</dbReference>
<proteinExistence type="predicted"/>
<dbReference type="InterPro" id="IPR053184">
    <property type="entry name" value="FeoA-like"/>
</dbReference>
<dbReference type="AlphaFoldDB" id="A0A7Y0AVM9"/>
<sequence>MREMTMMTQTAAYPLTMARPGERVRIVALAGGRSLDRRLTDLGLALGSIVRIVQNQMTGPMIVAIHESRVGLGMGMAQKLTVEPIKD</sequence>
<gene>
    <name evidence="3" type="ORF">HHL25_09475</name>
</gene>
<dbReference type="Pfam" id="PF04023">
    <property type="entry name" value="FeoA"/>
    <property type="match status" value="1"/>
</dbReference>
<dbReference type="InterPro" id="IPR008988">
    <property type="entry name" value="Transcriptional_repressor_C"/>
</dbReference>
<dbReference type="GO" id="GO:0046914">
    <property type="term" value="F:transition metal ion binding"/>
    <property type="evidence" value="ECO:0007669"/>
    <property type="project" value="InterPro"/>
</dbReference>
<dbReference type="InterPro" id="IPR007167">
    <property type="entry name" value="Fe-transptr_FeoA-like"/>
</dbReference>
<evidence type="ECO:0000256" key="1">
    <source>
        <dbReference type="ARBA" id="ARBA00023004"/>
    </source>
</evidence>
<keyword evidence="4" id="KW-1185">Reference proteome</keyword>
<feature type="domain" description="Ferrous iron transporter FeoA-like" evidence="2">
    <location>
        <begin position="13"/>
        <end position="84"/>
    </location>
</feature>
<organism evidence="3 4">
    <name type="scientific">Rhizobium terricola</name>
    <dbReference type="NCBI Taxonomy" id="2728849"/>
    <lineage>
        <taxon>Bacteria</taxon>
        <taxon>Pseudomonadati</taxon>
        <taxon>Pseudomonadota</taxon>
        <taxon>Alphaproteobacteria</taxon>
        <taxon>Hyphomicrobiales</taxon>
        <taxon>Rhizobiaceae</taxon>
        <taxon>Rhizobium/Agrobacterium group</taxon>
        <taxon>Rhizobium</taxon>
    </lineage>
</organism>
<comment type="caution">
    <text evidence="3">The sequence shown here is derived from an EMBL/GenBank/DDBJ whole genome shotgun (WGS) entry which is preliminary data.</text>
</comment>
<evidence type="ECO:0000259" key="2">
    <source>
        <dbReference type="SMART" id="SM00899"/>
    </source>
</evidence>
<reference evidence="3 4" key="1">
    <citation type="submission" date="2020-04" db="EMBL/GenBank/DDBJ databases">
        <title>Rhizobium sp. S-51 isolated from soil.</title>
        <authorList>
            <person name="Dahal R.H."/>
        </authorList>
    </citation>
    <scope>NUCLEOTIDE SEQUENCE [LARGE SCALE GENOMIC DNA]</scope>
    <source>
        <strain evidence="3 4">S-51</strain>
    </source>
</reference>
<keyword evidence="1" id="KW-0408">Iron</keyword>
<dbReference type="Proteomes" id="UP000541470">
    <property type="component" value="Unassembled WGS sequence"/>
</dbReference>
<protein>
    <submittedName>
        <fullName evidence="3">Ferrous iron transport protein A</fullName>
    </submittedName>
</protein>
<dbReference type="InterPro" id="IPR038157">
    <property type="entry name" value="FeoA_core_dom"/>
</dbReference>
<dbReference type="Gene3D" id="2.30.30.90">
    <property type="match status" value="1"/>
</dbReference>
<accession>A0A7Y0AVM9</accession>
<evidence type="ECO:0000313" key="3">
    <source>
        <dbReference type="EMBL" id="NML74350.1"/>
    </source>
</evidence>
<name>A0A7Y0AVM9_9HYPH</name>